<reference evidence="1 2" key="1">
    <citation type="submission" date="2024-07" db="EMBL/GenBank/DDBJ databases">
        <title>The genome sequence of type strain Sediminicola luteus GDMCC 1.2596T.</title>
        <authorList>
            <person name="Liu Y."/>
        </authorList>
    </citation>
    <scope>NUCLEOTIDE SEQUENCE [LARGE SCALE GENOMIC DNA]</scope>
    <source>
        <strain evidence="1 2">GDMCC 1.2596</strain>
    </source>
</reference>
<evidence type="ECO:0008006" key="3">
    <source>
        <dbReference type="Google" id="ProtNLM"/>
    </source>
</evidence>
<name>A0ABV2TWJ3_9FLAO</name>
<gene>
    <name evidence="1" type="ORF">ABXZ32_09550</name>
</gene>
<dbReference type="EMBL" id="JBEWYP010000004">
    <property type="protein sequence ID" value="MET7029641.1"/>
    <property type="molecule type" value="Genomic_DNA"/>
</dbReference>
<dbReference type="InterPro" id="IPR036116">
    <property type="entry name" value="FN3_sf"/>
</dbReference>
<accession>A0ABV2TWJ3</accession>
<dbReference type="RefSeq" id="WP_354618451.1">
    <property type="nucleotide sequence ID" value="NZ_JBEWYP010000004.1"/>
</dbReference>
<evidence type="ECO:0000313" key="2">
    <source>
        <dbReference type="Proteomes" id="UP001549773"/>
    </source>
</evidence>
<organism evidence="1 2">
    <name type="scientific">Sediminicola luteus</name>
    <dbReference type="NCBI Taxonomy" id="319238"/>
    <lineage>
        <taxon>Bacteria</taxon>
        <taxon>Pseudomonadati</taxon>
        <taxon>Bacteroidota</taxon>
        <taxon>Flavobacteriia</taxon>
        <taxon>Flavobacteriales</taxon>
        <taxon>Flavobacteriaceae</taxon>
        <taxon>Sediminicola</taxon>
    </lineage>
</organism>
<sequence length="233" mass="25263">MNTLKHILPIIIALFSIGCGGSKDGEDTPTTPAPSPLAATLIFPANNETCNEGVIISETESTVTFKWNSAEFTDSYLVNITNLETNTSQSISSETNEKSITILRGTPFKWNVVSKAKGTNSTAQSSDWKFYNAGIPQESHAPFPAEAVFPKPGSSINAGTITIKWNANDVDNDISTYDIYLDTNNPPSTFVAAQTSNSIDLDVASGQIYYWQITTKDRAGNSSQSQVFEFKVN</sequence>
<dbReference type="InterPro" id="IPR013783">
    <property type="entry name" value="Ig-like_fold"/>
</dbReference>
<proteinExistence type="predicted"/>
<protein>
    <recommendedName>
        <fullName evidence="3">Fibronectin type-III domain-containing protein</fullName>
    </recommendedName>
</protein>
<dbReference type="SUPFAM" id="SSF49265">
    <property type="entry name" value="Fibronectin type III"/>
    <property type="match status" value="1"/>
</dbReference>
<dbReference type="Proteomes" id="UP001549773">
    <property type="component" value="Unassembled WGS sequence"/>
</dbReference>
<evidence type="ECO:0000313" key="1">
    <source>
        <dbReference type="EMBL" id="MET7029641.1"/>
    </source>
</evidence>
<keyword evidence="2" id="KW-1185">Reference proteome</keyword>
<comment type="caution">
    <text evidence="1">The sequence shown here is derived from an EMBL/GenBank/DDBJ whole genome shotgun (WGS) entry which is preliminary data.</text>
</comment>
<dbReference type="PROSITE" id="PS51257">
    <property type="entry name" value="PROKAR_LIPOPROTEIN"/>
    <property type="match status" value="1"/>
</dbReference>
<dbReference type="Gene3D" id="2.60.40.10">
    <property type="entry name" value="Immunoglobulins"/>
    <property type="match status" value="1"/>
</dbReference>